<reference evidence="3 4" key="1">
    <citation type="submission" date="2022-03" db="EMBL/GenBank/DDBJ databases">
        <title>Parabacteroides sp. nov. isolated from swine feces.</title>
        <authorList>
            <person name="Bak J.E."/>
        </authorList>
    </citation>
    <scope>NUCLEOTIDE SEQUENCE [LARGE SCALE GENOMIC DNA]</scope>
    <source>
        <strain evidence="3 4">AGMB00274</strain>
    </source>
</reference>
<accession>A0ABT0BZY5</accession>
<dbReference type="InterPro" id="IPR010496">
    <property type="entry name" value="AL/BT2_dom"/>
</dbReference>
<proteinExistence type="predicted"/>
<dbReference type="EMBL" id="JAKZMM010000013">
    <property type="protein sequence ID" value="MCJ2380324.1"/>
    <property type="molecule type" value="Genomic_DNA"/>
</dbReference>
<dbReference type="Proteomes" id="UP001165444">
    <property type="component" value="Unassembled WGS sequence"/>
</dbReference>
<evidence type="ECO:0000313" key="4">
    <source>
        <dbReference type="Proteomes" id="UP001165444"/>
    </source>
</evidence>
<dbReference type="Pfam" id="PF06439">
    <property type="entry name" value="3keto-disac_hyd"/>
    <property type="match status" value="1"/>
</dbReference>
<gene>
    <name evidence="3" type="ORF">MUN53_06820</name>
</gene>
<name>A0ABT0BZY5_9BACT</name>
<evidence type="ECO:0000259" key="2">
    <source>
        <dbReference type="Pfam" id="PF06439"/>
    </source>
</evidence>
<evidence type="ECO:0000313" key="3">
    <source>
        <dbReference type="EMBL" id="MCJ2380324.1"/>
    </source>
</evidence>
<organism evidence="3 4">
    <name type="scientific">Parabacteroides faecalis</name>
    <dbReference type="NCBI Taxonomy" id="2924040"/>
    <lineage>
        <taxon>Bacteria</taxon>
        <taxon>Pseudomonadati</taxon>
        <taxon>Bacteroidota</taxon>
        <taxon>Bacteroidia</taxon>
        <taxon>Bacteroidales</taxon>
        <taxon>Tannerellaceae</taxon>
        <taxon>Parabacteroides</taxon>
    </lineage>
</organism>
<dbReference type="Gene3D" id="2.60.120.560">
    <property type="entry name" value="Exo-inulinase, domain 1"/>
    <property type="match status" value="1"/>
</dbReference>
<protein>
    <submittedName>
        <fullName evidence="3">DUF1080 domain-containing protein</fullName>
    </submittedName>
</protein>
<keyword evidence="1" id="KW-0732">Signal</keyword>
<sequence>MKKFLMAACLCCISFLPSNAETQGKWKPLFGNNLEDATYNPEVWSMKDGVLSATKDESIWTKTQYENFELDLEFKTDEGTNSGVVVYCTDINDWIPNSVEIQIADDYCEKWANDQPYARSAAIYGHLPAKRDRVVKRPGEWNRMRIKCEGQHITVELNGELVTEMDMSKWTSGTVNPDGSKIPSWLPKPFAELPTKGYIGLQGKHGDALIWFRNMDIRTLD</sequence>
<feature type="domain" description="3-keto-alpha-glucoside-1,2-lyase/3-keto-2-hydroxy-glucal hydratase" evidence="2">
    <location>
        <begin position="25"/>
        <end position="218"/>
    </location>
</feature>
<comment type="caution">
    <text evidence="3">The sequence shown here is derived from an EMBL/GenBank/DDBJ whole genome shotgun (WGS) entry which is preliminary data.</text>
</comment>
<evidence type="ECO:0000256" key="1">
    <source>
        <dbReference type="SAM" id="SignalP"/>
    </source>
</evidence>
<feature type="chain" id="PRO_5046505735" evidence="1">
    <location>
        <begin position="21"/>
        <end position="221"/>
    </location>
</feature>
<keyword evidence="4" id="KW-1185">Reference proteome</keyword>
<dbReference type="RefSeq" id="WP_243324200.1">
    <property type="nucleotide sequence ID" value="NZ_JAKZMM010000013.1"/>
</dbReference>
<feature type="signal peptide" evidence="1">
    <location>
        <begin position="1"/>
        <end position="20"/>
    </location>
</feature>